<dbReference type="InterPro" id="IPR011990">
    <property type="entry name" value="TPR-like_helical_dom_sf"/>
</dbReference>
<evidence type="ECO:0000313" key="5">
    <source>
        <dbReference type="Proteomes" id="UP000297729"/>
    </source>
</evidence>
<dbReference type="InterPro" id="IPR051685">
    <property type="entry name" value="Ycf3/AcsC/BcsC/TPR_MFPF"/>
</dbReference>
<evidence type="ECO:0000256" key="3">
    <source>
        <dbReference type="PROSITE-ProRule" id="PRU00339"/>
    </source>
</evidence>
<dbReference type="PANTHER" id="PTHR44943">
    <property type="entry name" value="CELLULOSE SYNTHASE OPERON PROTEIN C"/>
    <property type="match status" value="1"/>
</dbReference>
<dbReference type="PANTHER" id="PTHR44943:SF8">
    <property type="entry name" value="TPR REPEAT-CONTAINING PROTEIN MJ0263"/>
    <property type="match status" value="1"/>
</dbReference>
<sequence>MTKHHKQGRPGGNQGSGKADQLFAAGLNFHRQGQLDQAMQAYEQVLKLTPRHFDALHHIGILAFQKKNYPLSVDFLRLALSVNANVASAHANLGNTLKEMGQLEEALLNYDRALSLNGRDADTCYNRGAALHALGRLEDALQSYDSALAINGKDHQAWQSRAVVLKDLAQFEAARESLTRALALDPGSVEAQWGKALLDLQFGRYTEGWRGYESRWNMPSLTVYDGERPQGAAWLGQGSLQGKTILLYAEQGLGDTLQFCRYVPMVAQLGARVILEVPAALAGLLGSLAGVSQLLVKGAARPSYDCHCALMSLPLAFGTQVETIPAQVPYLSSDPQKVAEWAARLGAQDRPRVGVVWSGNSRHGNDRSRSIALSGFARLFSDRYEFVVLQKEVSSSDRALLETLPGVRQFSEAIADFSDTAALCELMDLVITVDTSVAHLAGALGKPAWVLLAIHPDWRWLLERKDSPWYPGVHLYRQTRRDDWAPVLQQVREDLALLPAYDGCPACGRGMVPHDVVDFNKSCGEAHGRYLPLAGTAVYYHRCPGCGFAQAPAFRQWTRQAFRAHLYNDDYAAVDPDGVSVRPLQNADFVHQLFGESRAAIRHLDYGAGSGLLSATLRERQWDSLAYDPFADDERKPTQLGKFNFITAFAAFERAPDVKALMADLLALMDEECVLIFSTRFSDGQLQPNTRLTWWYAAPRNGHISLFSKRSLVLLAEQRGLQFGSFNEDTHCLFGRLPAWGRKLLGG</sequence>
<feature type="repeat" description="TPR" evidence="3">
    <location>
        <begin position="19"/>
        <end position="52"/>
    </location>
</feature>
<dbReference type="EMBL" id="SPVG01000103">
    <property type="protein sequence ID" value="TFW23851.1"/>
    <property type="molecule type" value="Genomic_DNA"/>
</dbReference>
<protein>
    <submittedName>
        <fullName evidence="4">Tetratricopeptide repeat protein</fullName>
    </submittedName>
</protein>
<name>A0A4Y9SMT3_9BURK</name>
<dbReference type="RefSeq" id="WP_135201561.1">
    <property type="nucleotide sequence ID" value="NZ_SPVG01000103.1"/>
</dbReference>
<dbReference type="SUPFAM" id="SSF53335">
    <property type="entry name" value="S-adenosyl-L-methionine-dependent methyltransferases"/>
    <property type="match status" value="1"/>
</dbReference>
<keyword evidence="2 3" id="KW-0802">TPR repeat</keyword>
<feature type="repeat" description="TPR" evidence="3">
    <location>
        <begin position="121"/>
        <end position="154"/>
    </location>
</feature>
<dbReference type="SUPFAM" id="SSF53756">
    <property type="entry name" value="UDP-Glycosyltransferase/glycogen phosphorylase"/>
    <property type="match status" value="1"/>
</dbReference>
<feature type="repeat" description="TPR" evidence="3">
    <location>
        <begin position="87"/>
        <end position="120"/>
    </location>
</feature>
<gene>
    <name evidence="4" type="ORF">E4L98_10765</name>
</gene>
<organism evidence="4 5">
    <name type="scientific">Duganella callida</name>
    <dbReference type="NCBI Taxonomy" id="2561932"/>
    <lineage>
        <taxon>Bacteria</taxon>
        <taxon>Pseudomonadati</taxon>
        <taxon>Pseudomonadota</taxon>
        <taxon>Betaproteobacteria</taxon>
        <taxon>Burkholderiales</taxon>
        <taxon>Oxalobacteraceae</taxon>
        <taxon>Telluria group</taxon>
        <taxon>Duganella</taxon>
    </lineage>
</organism>
<keyword evidence="1" id="KW-0677">Repeat</keyword>
<evidence type="ECO:0000256" key="2">
    <source>
        <dbReference type="ARBA" id="ARBA00022803"/>
    </source>
</evidence>
<dbReference type="PROSITE" id="PS50005">
    <property type="entry name" value="TPR"/>
    <property type="match status" value="4"/>
</dbReference>
<reference evidence="4 5" key="1">
    <citation type="submission" date="2019-03" db="EMBL/GenBank/DDBJ databases">
        <title>Draft Genome Sequence of Duganella callidus sp. nov., a Novel Duganella Species Isolated from Cultivated Soil.</title>
        <authorList>
            <person name="Raths R."/>
            <person name="Peta V."/>
            <person name="Bucking H."/>
        </authorList>
    </citation>
    <scope>NUCLEOTIDE SEQUENCE [LARGE SCALE GENOMIC DNA]</scope>
    <source>
        <strain evidence="4 5">DN04</strain>
    </source>
</reference>
<dbReference type="SMART" id="SM00028">
    <property type="entry name" value="TPR"/>
    <property type="match status" value="5"/>
</dbReference>
<dbReference type="InterPro" id="IPR029063">
    <property type="entry name" value="SAM-dependent_MTases_sf"/>
</dbReference>
<keyword evidence="5" id="KW-1185">Reference proteome</keyword>
<dbReference type="AlphaFoldDB" id="A0A4Y9SMT3"/>
<evidence type="ECO:0000313" key="4">
    <source>
        <dbReference type="EMBL" id="TFW23851.1"/>
    </source>
</evidence>
<dbReference type="Pfam" id="PF13414">
    <property type="entry name" value="TPR_11"/>
    <property type="match status" value="1"/>
</dbReference>
<comment type="caution">
    <text evidence="4">The sequence shown here is derived from an EMBL/GenBank/DDBJ whole genome shotgun (WGS) entry which is preliminary data.</text>
</comment>
<accession>A0A4Y9SMT3</accession>
<dbReference type="Gene3D" id="1.25.40.10">
    <property type="entry name" value="Tetratricopeptide repeat domain"/>
    <property type="match status" value="2"/>
</dbReference>
<dbReference type="Pfam" id="PF13432">
    <property type="entry name" value="TPR_16"/>
    <property type="match status" value="2"/>
</dbReference>
<dbReference type="Gene3D" id="3.40.50.2000">
    <property type="entry name" value="Glycogen Phosphorylase B"/>
    <property type="match status" value="1"/>
</dbReference>
<dbReference type="OrthoDB" id="9814129at2"/>
<dbReference type="InterPro" id="IPR019734">
    <property type="entry name" value="TPR_rpt"/>
</dbReference>
<evidence type="ECO:0000256" key="1">
    <source>
        <dbReference type="ARBA" id="ARBA00022737"/>
    </source>
</evidence>
<dbReference type="SUPFAM" id="SSF48452">
    <property type="entry name" value="TPR-like"/>
    <property type="match status" value="1"/>
</dbReference>
<dbReference type="Gene3D" id="3.40.50.150">
    <property type="entry name" value="Vaccinia Virus protein VP39"/>
    <property type="match status" value="1"/>
</dbReference>
<dbReference type="Proteomes" id="UP000297729">
    <property type="component" value="Unassembled WGS sequence"/>
</dbReference>
<dbReference type="PROSITE" id="PS50293">
    <property type="entry name" value="TPR_REGION"/>
    <property type="match status" value="1"/>
</dbReference>
<proteinExistence type="predicted"/>
<feature type="repeat" description="TPR" evidence="3">
    <location>
        <begin position="155"/>
        <end position="188"/>
    </location>
</feature>
<dbReference type="Pfam" id="PF13489">
    <property type="entry name" value="Methyltransf_23"/>
    <property type="match status" value="1"/>
</dbReference>